<feature type="region of interest" description="Disordered" evidence="5">
    <location>
        <begin position="31"/>
        <end position="160"/>
    </location>
</feature>
<evidence type="ECO:0000256" key="5">
    <source>
        <dbReference type="SAM" id="MobiDB-lite"/>
    </source>
</evidence>
<feature type="compositionally biased region" description="Polar residues" evidence="5">
    <location>
        <begin position="33"/>
        <end position="67"/>
    </location>
</feature>
<feature type="compositionally biased region" description="Low complexity" evidence="5">
    <location>
        <begin position="136"/>
        <end position="156"/>
    </location>
</feature>
<dbReference type="Gene3D" id="1.25.40.10">
    <property type="entry name" value="Tetratricopeptide repeat domain"/>
    <property type="match status" value="2"/>
</dbReference>
<keyword evidence="7" id="KW-1185">Reference proteome</keyword>
<evidence type="ECO:0000256" key="3">
    <source>
        <dbReference type="ARBA" id="ARBA00044493"/>
    </source>
</evidence>
<dbReference type="Pfam" id="PF01535">
    <property type="entry name" value="PPR"/>
    <property type="match status" value="1"/>
</dbReference>
<evidence type="ECO:0008006" key="8">
    <source>
        <dbReference type="Google" id="ProtNLM"/>
    </source>
</evidence>
<sequence length="605" mass="68249">MSLAITVLHAAHATRMRSATSTAMITQVRYARTSRQSLGKPVQSTPASGSKSSMSLHQQPKPSQNSRWHTEDGKQSSRPSHTPAALPVRDPLRKRTALNKGTIQTDPAMPKKVQRPKGAGSSPTDLHRSRESPALNRRTQQQQQQQTQMKNSQQSQLNDASHNDIPEEFRSVRPSSVDHSFPKTPKPPVRFNLEKLGLLSGYDKILLFRDFTKYNMAADALVVYTRLRVNNIIHQLTYQDHHAMFHLLLSDAVDNRRAINDVVGYMLQRKMMPSESLWAAYIQCCARKWNDVQPAVWAFEQMIESKMHVETATWNDMLGMYLQQDRDLKRYADGLQIWSRMDDPATRAQPDLTTYLHVIALYGRLARVFDAEEIYRRASLALTELVLSSKQIAACERRKRPALAIKVERDMTVKLLNAMLAVYSTSDRVEKALTLANGMLEAGVMNDVDKTSQSTARDLYALLLKLCESSKDLCSARTYFKDAKRRGVHVDAVMFGRLIYINGLAGDLDGAREMFDAALSQLALDPNGMRSHNIHTAYLRALAASGNVDAANNWFFDDYSKALPKGKRILRMVYNMMIDLNTAAGNIDLANKITRDLDVAYHVKI</sequence>
<gene>
    <name evidence="6" type="ORF">BASA50_007172</name>
</gene>
<reference evidence="6 7" key="1">
    <citation type="submission" date="2021-02" db="EMBL/GenBank/DDBJ databases">
        <title>Variation within the Batrachochytrium salamandrivorans European outbreak.</title>
        <authorList>
            <person name="Kelly M."/>
            <person name="Pasmans F."/>
            <person name="Shea T.P."/>
            <person name="Munoz J.F."/>
            <person name="Carranza S."/>
            <person name="Cuomo C.A."/>
            <person name="Martel A."/>
        </authorList>
    </citation>
    <scope>NUCLEOTIDE SEQUENCE [LARGE SCALE GENOMIC DNA]</scope>
    <source>
        <strain evidence="6 7">AMFP18/2</strain>
    </source>
</reference>
<evidence type="ECO:0000313" key="7">
    <source>
        <dbReference type="Proteomes" id="UP001648503"/>
    </source>
</evidence>
<name>A0ABQ8F7U2_9FUNG</name>
<evidence type="ECO:0000313" key="6">
    <source>
        <dbReference type="EMBL" id="KAH6593736.1"/>
    </source>
</evidence>
<dbReference type="PANTHER" id="PTHR47447:SF17">
    <property type="entry name" value="OS12G0638900 PROTEIN"/>
    <property type="match status" value="1"/>
</dbReference>
<keyword evidence="2" id="KW-0677">Repeat</keyword>
<comment type="similarity">
    <text evidence="1">Belongs to the CCM1 family.</text>
</comment>
<dbReference type="EMBL" id="JAFCIX010000347">
    <property type="protein sequence ID" value="KAH6593736.1"/>
    <property type="molecule type" value="Genomic_DNA"/>
</dbReference>
<organism evidence="6 7">
    <name type="scientific">Batrachochytrium salamandrivorans</name>
    <dbReference type="NCBI Taxonomy" id="1357716"/>
    <lineage>
        <taxon>Eukaryota</taxon>
        <taxon>Fungi</taxon>
        <taxon>Fungi incertae sedis</taxon>
        <taxon>Chytridiomycota</taxon>
        <taxon>Chytridiomycota incertae sedis</taxon>
        <taxon>Chytridiomycetes</taxon>
        <taxon>Rhizophydiales</taxon>
        <taxon>Rhizophydiales incertae sedis</taxon>
        <taxon>Batrachochytrium</taxon>
    </lineage>
</organism>
<comment type="subunit">
    <text evidence="4">Binds to mitochondrial small subunit 15S rRNA.</text>
</comment>
<proteinExistence type="inferred from homology"/>
<dbReference type="Proteomes" id="UP001648503">
    <property type="component" value="Unassembled WGS sequence"/>
</dbReference>
<dbReference type="InterPro" id="IPR002885">
    <property type="entry name" value="PPR_rpt"/>
</dbReference>
<evidence type="ECO:0000256" key="4">
    <source>
        <dbReference type="ARBA" id="ARBA00044511"/>
    </source>
</evidence>
<accession>A0ABQ8F7U2</accession>
<protein>
    <recommendedName>
        <fullName evidence="8">Pentacotripeptide-repeat region of PRORP domain-containing protein</fullName>
    </recommendedName>
</protein>
<comment type="function">
    <text evidence="3">Regulates mitochondrial small subunit maturation by controlling 15S rRNA 5'-end processing. Localizes to the 5' precursor of the 15S rRNA in a position that is subsequently occupied by mS47 in the mature yeast mtSSU. Uses structure and sequence-specific RNA recognition, binding to a single-stranded region of the precursor and specifically recognizing bases -6 to -1. The exchange of Ccm1 for mS47 is coupled to the irreversible removal of precursor rRNA that is accompanied by conformational changes of the mitoribosomal proteins uS5m and mS26. These conformational changes signal completion of 5'-end rRNA processing through protection of the mature 5'-end of the 15S rRNA and stabilization of mS47. The removal of the 5' precursor together with the dissociation of Ccm1 may be catalyzed by the 5'-3' exoribonuclease Pet127. Involved in the specific removal of group I introns in mitochondrial encoded transcripts.</text>
</comment>
<evidence type="ECO:0000256" key="1">
    <source>
        <dbReference type="ARBA" id="ARBA00006192"/>
    </source>
</evidence>
<evidence type="ECO:0000256" key="2">
    <source>
        <dbReference type="ARBA" id="ARBA00022737"/>
    </source>
</evidence>
<dbReference type="InterPro" id="IPR011990">
    <property type="entry name" value="TPR-like_helical_dom_sf"/>
</dbReference>
<comment type="caution">
    <text evidence="6">The sequence shown here is derived from an EMBL/GenBank/DDBJ whole genome shotgun (WGS) entry which is preliminary data.</text>
</comment>
<dbReference type="PANTHER" id="PTHR47447">
    <property type="entry name" value="OS03G0856100 PROTEIN"/>
    <property type="match status" value="1"/>
</dbReference>